<keyword evidence="2" id="KW-1185">Reference proteome</keyword>
<dbReference type="Proteomes" id="UP001489897">
    <property type="component" value="Unassembled WGS sequence"/>
</dbReference>
<evidence type="ECO:0000313" key="2">
    <source>
        <dbReference type="Proteomes" id="UP001489897"/>
    </source>
</evidence>
<gene>
    <name evidence="1" type="ORF">VSR73_13205</name>
</gene>
<proteinExistence type="predicted"/>
<dbReference type="RefSeq" id="WP_141710742.1">
    <property type="nucleotide sequence ID" value="NZ_JAYMRV010000003.1"/>
</dbReference>
<evidence type="ECO:0000313" key="1">
    <source>
        <dbReference type="EMBL" id="MEM5422012.1"/>
    </source>
</evidence>
<dbReference type="EMBL" id="JAYMRV010000003">
    <property type="protein sequence ID" value="MEM5422012.1"/>
    <property type="molecule type" value="Genomic_DNA"/>
</dbReference>
<comment type="caution">
    <text evidence="1">The sequence shown here is derived from an EMBL/GenBank/DDBJ whole genome shotgun (WGS) entry which is preliminary data.</text>
</comment>
<organism evidence="1 2">
    <name type="scientific">Paraburkholderia ferrariae</name>
    <dbReference type="NCBI Taxonomy" id="386056"/>
    <lineage>
        <taxon>Bacteria</taxon>
        <taxon>Pseudomonadati</taxon>
        <taxon>Pseudomonadota</taxon>
        <taxon>Betaproteobacteria</taxon>
        <taxon>Burkholderiales</taxon>
        <taxon>Burkholderiaceae</taxon>
        <taxon>Paraburkholderia</taxon>
    </lineage>
</organism>
<accession>A0ABU9RQT6</accession>
<reference evidence="1 2" key="1">
    <citation type="submission" date="2024-01" db="EMBL/GenBank/DDBJ databases">
        <title>The diversity of rhizobia nodulating Mimosa spp. in eleven states of Brazil covering several biomes is determined by host plant, location, and edaphic factors.</title>
        <authorList>
            <person name="Rouws L."/>
            <person name="Barauna A."/>
            <person name="Beukes C."/>
            <person name="De Faria S.M."/>
            <person name="Gross E."/>
            <person name="Dos Reis Junior F.B."/>
            <person name="Simon M."/>
            <person name="Maluk M."/>
            <person name="Odee D.W."/>
            <person name="Kenicer G."/>
            <person name="Young J.P.W."/>
            <person name="Reis V.M."/>
            <person name="Zilli J."/>
            <person name="James E.K."/>
        </authorList>
    </citation>
    <scope>NUCLEOTIDE SEQUENCE [LARGE SCALE GENOMIC DNA]</scope>
    <source>
        <strain evidence="1 2">JPY167</strain>
    </source>
</reference>
<sequence>MIYPKKDGKARRLLVVRRDSDEAAELASFAVTSMSQSVYAHVDEFIPIPSNTVRVFRKQSFSREAGLKTSVLLQATWLFQPEITR</sequence>
<name>A0ABU9RQT6_9BURK</name>
<protein>
    <submittedName>
        <fullName evidence="1">Uncharacterized protein</fullName>
    </submittedName>
</protein>